<evidence type="ECO:0000313" key="2">
    <source>
        <dbReference type="Proteomes" id="UP001549773"/>
    </source>
</evidence>
<dbReference type="PANTHER" id="PTHR33639">
    <property type="entry name" value="THIOL-DISULFIDE OXIDOREDUCTASE DCC"/>
    <property type="match status" value="1"/>
</dbReference>
<sequence>MEENKKIILFDGVCNLCNGAIQFIIKRDKKDNFRYAPLQSDIGRKFLQQRNIDTSKIDSIILIEPGVAYYTKASAALKIGQDFGGAWTLLQVFEWIPESISNFIYDIIAKNRYKWFGKKEACMIPTPELKAKFLE</sequence>
<name>A0ABV2TUX7_9FLAO</name>
<accession>A0ABV2TUX7</accession>
<dbReference type="EMBL" id="JBEWYP010000003">
    <property type="protein sequence ID" value="MET7029078.1"/>
    <property type="molecule type" value="Genomic_DNA"/>
</dbReference>
<dbReference type="InterPro" id="IPR007263">
    <property type="entry name" value="DCC1-like"/>
</dbReference>
<organism evidence="1 2">
    <name type="scientific">Sediminicola luteus</name>
    <dbReference type="NCBI Taxonomy" id="319238"/>
    <lineage>
        <taxon>Bacteria</taxon>
        <taxon>Pseudomonadati</taxon>
        <taxon>Bacteroidota</taxon>
        <taxon>Flavobacteriia</taxon>
        <taxon>Flavobacteriales</taxon>
        <taxon>Flavobacteriaceae</taxon>
        <taxon>Sediminicola</taxon>
    </lineage>
</organism>
<dbReference type="InterPro" id="IPR052927">
    <property type="entry name" value="DCC_oxidoreductase"/>
</dbReference>
<dbReference type="Proteomes" id="UP001549773">
    <property type="component" value="Unassembled WGS sequence"/>
</dbReference>
<comment type="caution">
    <text evidence="1">The sequence shown here is derived from an EMBL/GenBank/DDBJ whole genome shotgun (WGS) entry which is preliminary data.</text>
</comment>
<dbReference type="PANTHER" id="PTHR33639:SF2">
    <property type="entry name" value="DUF393 DOMAIN-CONTAINING PROTEIN"/>
    <property type="match status" value="1"/>
</dbReference>
<dbReference type="RefSeq" id="WP_354617902.1">
    <property type="nucleotide sequence ID" value="NZ_JBEWYP010000003.1"/>
</dbReference>
<evidence type="ECO:0000313" key="1">
    <source>
        <dbReference type="EMBL" id="MET7029078.1"/>
    </source>
</evidence>
<dbReference type="Pfam" id="PF04134">
    <property type="entry name" value="DCC1-like"/>
    <property type="match status" value="1"/>
</dbReference>
<reference evidence="1 2" key="1">
    <citation type="submission" date="2024-07" db="EMBL/GenBank/DDBJ databases">
        <title>The genome sequence of type strain Sediminicola luteus GDMCC 1.2596T.</title>
        <authorList>
            <person name="Liu Y."/>
        </authorList>
    </citation>
    <scope>NUCLEOTIDE SEQUENCE [LARGE SCALE GENOMIC DNA]</scope>
    <source>
        <strain evidence="1 2">GDMCC 1.2596</strain>
    </source>
</reference>
<gene>
    <name evidence="1" type="ORF">ABXZ32_06715</name>
</gene>
<keyword evidence="2" id="KW-1185">Reference proteome</keyword>
<protein>
    <submittedName>
        <fullName evidence="1">Thiol-disulfide oxidoreductase DCC family protein</fullName>
    </submittedName>
</protein>
<proteinExistence type="predicted"/>